<dbReference type="Proteomes" id="UP000309186">
    <property type="component" value="Unassembled WGS sequence"/>
</dbReference>
<evidence type="ECO:0000313" key="2">
    <source>
        <dbReference type="Proteomes" id="UP000309186"/>
    </source>
</evidence>
<gene>
    <name evidence="1" type="ORF">C1E24_13650</name>
</gene>
<proteinExistence type="predicted"/>
<sequence length="137" mass="16010">MNKQPKKKDPKWLADALMSLKFFESSPEYKHEFKHEYFASQLGVSKPTLYRCDKYMTEFQRVKDLLKEIKVDKPPSDGVPISGDKEKIAKLEAKVAEQAETISILQLRLNDCYQMLEDQGVDPEFVYPKRLKKHKEA</sequence>
<name>A0A5R9PZT0_9GAMM</name>
<reference evidence="1 2" key="1">
    <citation type="submission" date="2018-01" db="EMBL/GenBank/DDBJ databases">
        <title>Co-occurrence of chitin degradation, pigmentation and bioactivity in marine Pseudoalteromonas.</title>
        <authorList>
            <person name="Paulsen S."/>
            <person name="Gram L."/>
            <person name="Machado H."/>
        </authorList>
    </citation>
    <scope>NUCLEOTIDE SEQUENCE [LARGE SCALE GENOMIC DNA]</scope>
    <source>
        <strain evidence="1 2">S3663</strain>
    </source>
</reference>
<dbReference type="EMBL" id="PPSW01000022">
    <property type="protein sequence ID" value="TLX46408.1"/>
    <property type="molecule type" value="Genomic_DNA"/>
</dbReference>
<organism evidence="1 2">
    <name type="scientific">Pseudoalteromonas phenolica</name>
    <dbReference type="NCBI Taxonomy" id="161398"/>
    <lineage>
        <taxon>Bacteria</taxon>
        <taxon>Pseudomonadati</taxon>
        <taxon>Pseudomonadota</taxon>
        <taxon>Gammaproteobacteria</taxon>
        <taxon>Alteromonadales</taxon>
        <taxon>Pseudoalteromonadaceae</taxon>
        <taxon>Pseudoalteromonas</taxon>
    </lineage>
</organism>
<dbReference type="AlphaFoldDB" id="A0A5R9PZT0"/>
<protein>
    <submittedName>
        <fullName evidence="1">Uncharacterized protein</fullName>
    </submittedName>
</protein>
<dbReference type="RefSeq" id="WP_138482309.1">
    <property type="nucleotide sequence ID" value="NZ_PPSW01000022.1"/>
</dbReference>
<accession>A0A5R9PZT0</accession>
<evidence type="ECO:0000313" key="1">
    <source>
        <dbReference type="EMBL" id="TLX46408.1"/>
    </source>
</evidence>
<dbReference type="OrthoDB" id="6399255at2"/>
<comment type="caution">
    <text evidence="1">The sequence shown here is derived from an EMBL/GenBank/DDBJ whole genome shotgun (WGS) entry which is preliminary data.</text>
</comment>